<dbReference type="EMBL" id="JAAGXA010000014">
    <property type="protein sequence ID" value="NEN80064.1"/>
    <property type="molecule type" value="Genomic_DNA"/>
</dbReference>
<dbReference type="GO" id="GO:0042597">
    <property type="term" value="C:periplasmic space"/>
    <property type="evidence" value="ECO:0007669"/>
    <property type="project" value="UniProtKB-ARBA"/>
</dbReference>
<dbReference type="PANTHER" id="PTHR30290:SF10">
    <property type="entry name" value="PERIPLASMIC OLIGOPEPTIDE-BINDING PROTEIN-RELATED"/>
    <property type="match status" value="1"/>
</dbReference>
<sequence>MRLRGFTVAAIAVTMALTACSAPEDESEERAREDSDRAAAGEAPDAITIGWNQPYYSYNDDTSDGNATANSIINYMLRGNLFYYDENQALVRDESLGTFEKTSDDPLTVEYTVADDAAWSDGTPIDATDLLLQFVGTSGNLNTIDASDDVGNLGGEVYFNSSSPGLPLVTELPELSNDNKTLTLVYSEPFADWEVALDFGVPAHVTAMKALGIDDPQAAKDALVDAVQSNDKAALSSLAEFWNTGYDFTALPDDELLHLSSGAYELTDYVEGEYLTLTANPDYTGELPASINEVTVTYSDDPLAQVQQLQNGELDLFGPQATTDVLEALEAVDQAEVDTGVEGTYEHVDLVMDNGGPFDPATYGGDAETARQVRQAFLTAYPRQDIVDTLIKPINPDAEVRNSFLVTPGSPSYEAVSEASGMEEAYGDGDSEAAAQILAEAGVEGPIDVRFLIPADNQRRSDQFDIVQPKLADAGFNLIADRRGTWGEDLGSGTYDAVSFGWQSTSTAVTESQATFYTGGLNNLIGYSNPEVDDLFDELAVTTDEGEQEDIQGQIDAILTEDAIGSTVFQFPSVEAYNKNVIGNVTSAPLNPTIFYGYWNWTGPETE</sequence>
<dbReference type="InterPro" id="IPR039424">
    <property type="entry name" value="SBP_5"/>
</dbReference>
<dbReference type="Gene3D" id="3.40.190.10">
    <property type="entry name" value="Periplasmic binding protein-like II"/>
    <property type="match status" value="1"/>
</dbReference>
<feature type="domain" description="Solute-binding protein family 5" evidence="7">
    <location>
        <begin position="101"/>
        <end position="519"/>
    </location>
</feature>
<name>A0A6P0HP95_9ACTN</name>
<dbReference type="InterPro" id="IPR000914">
    <property type="entry name" value="SBP_5_dom"/>
</dbReference>
<dbReference type="Proteomes" id="UP000468687">
    <property type="component" value="Unassembled WGS sequence"/>
</dbReference>
<dbReference type="GO" id="GO:0043190">
    <property type="term" value="C:ATP-binding cassette (ABC) transporter complex"/>
    <property type="evidence" value="ECO:0007669"/>
    <property type="project" value="InterPro"/>
</dbReference>
<gene>
    <name evidence="8" type="ORF">G3T38_17505</name>
</gene>
<evidence type="ECO:0000256" key="2">
    <source>
        <dbReference type="ARBA" id="ARBA00005695"/>
    </source>
</evidence>
<evidence type="ECO:0000256" key="5">
    <source>
        <dbReference type="SAM" id="MobiDB-lite"/>
    </source>
</evidence>
<feature type="chain" id="PRO_5026922430" evidence="6">
    <location>
        <begin position="22"/>
        <end position="607"/>
    </location>
</feature>
<evidence type="ECO:0000313" key="8">
    <source>
        <dbReference type="EMBL" id="NEN80064.1"/>
    </source>
</evidence>
<reference evidence="8 9" key="1">
    <citation type="journal article" date="2014" name="Int. J. Syst. Evol. Microbiol.">
        <title>Nocardioides zeae sp. nov., isolated from the stem of Zea mays.</title>
        <authorList>
            <person name="Glaeser S.P."/>
            <person name="McInroy J.A."/>
            <person name="Busse H.J."/>
            <person name="Kampfer P."/>
        </authorList>
    </citation>
    <scope>NUCLEOTIDE SEQUENCE [LARGE SCALE GENOMIC DNA]</scope>
    <source>
        <strain evidence="8 9">JCM 30728</strain>
    </source>
</reference>
<feature type="compositionally biased region" description="Basic and acidic residues" evidence="5">
    <location>
        <begin position="29"/>
        <end position="39"/>
    </location>
</feature>
<dbReference type="GO" id="GO:1904680">
    <property type="term" value="F:peptide transmembrane transporter activity"/>
    <property type="evidence" value="ECO:0007669"/>
    <property type="project" value="TreeGrafter"/>
</dbReference>
<dbReference type="GO" id="GO:0030313">
    <property type="term" value="C:cell envelope"/>
    <property type="evidence" value="ECO:0007669"/>
    <property type="project" value="UniProtKB-SubCell"/>
</dbReference>
<dbReference type="PANTHER" id="PTHR30290">
    <property type="entry name" value="PERIPLASMIC BINDING COMPONENT OF ABC TRANSPORTER"/>
    <property type="match status" value="1"/>
</dbReference>
<protein>
    <submittedName>
        <fullName evidence="8">ABC transporter family substrate-binding protein</fullName>
    </submittedName>
</protein>
<keyword evidence="4 6" id="KW-0732">Signal</keyword>
<dbReference type="InterPro" id="IPR030678">
    <property type="entry name" value="Peptide/Ni-bd"/>
</dbReference>
<proteinExistence type="inferred from homology"/>
<comment type="similarity">
    <text evidence="2">Belongs to the bacterial solute-binding protein 5 family.</text>
</comment>
<evidence type="ECO:0000259" key="7">
    <source>
        <dbReference type="Pfam" id="PF00496"/>
    </source>
</evidence>
<keyword evidence="3" id="KW-0813">Transport</keyword>
<evidence type="ECO:0000256" key="6">
    <source>
        <dbReference type="SAM" id="SignalP"/>
    </source>
</evidence>
<dbReference type="PROSITE" id="PS51257">
    <property type="entry name" value="PROKAR_LIPOPROTEIN"/>
    <property type="match status" value="1"/>
</dbReference>
<dbReference type="PIRSF" id="PIRSF002741">
    <property type="entry name" value="MppA"/>
    <property type="match status" value="1"/>
</dbReference>
<organism evidence="8 9">
    <name type="scientific">Nocardioides zeae</name>
    <dbReference type="NCBI Taxonomy" id="1457234"/>
    <lineage>
        <taxon>Bacteria</taxon>
        <taxon>Bacillati</taxon>
        <taxon>Actinomycetota</taxon>
        <taxon>Actinomycetes</taxon>
        <taxon>Propionibacteriales</taxon>
        <taxon>Nocardioidaceae</taxon>
        <taxon>Nocardioides</taxon>
    </lineage>
</organism>
<dbReference type="Gene3D" id="3.10.105.10">
    <property type="entry name" value="Dipeptide-binding Protein, Domain 3"/>
    <property type="match status" value="1"/>
</dbReference>
<feature type="signal peptide" evidence="6">
    <location>
        <begin position="1"/>
        <end position="21"/>
    </location>
</feature>
<comment type="caution">
    <text evidence="8">The sequence shown here is derived from an EMBL/GenBank/DDBJ whole genome shotgun (WGS) entry which is preliminary data.</text>
</comment>
<evidence type="ECO:0000256" key="1">
    <source>
        <dbReference type="ARBA" id="ARBA00004196"/>
    </source>
</evidence>
<dbReference type="Pfam" id="PF00496">
    <property type="entry name" value="SBP_bac_5"/>
    <property type="match status" value="1"/>
</dbReference>
<feature type="region of interest" description="Disordered" evidence="5">
    <location>
        <begin position="21"/>
        <end position="43"/>
    </location>
</feature>
<evidence type="ECO:0000256" key="3">
    <source>
        <dbReference type="ARBA" id="ARBA00022448"/>
    </source>
</evidence>
<evidence type="ECO:0000256" key="4">
    <source>
        <dbReference type="ARBA" id="ARBA00022729"/>
    </source>
</evidence>
<accession>A0A6P0HP95</accession>
<dbReference type="GO" id="GO:0015833">
    <property type="term" value="P:peptide transport"/>
    <property type="evidence" value="ECO:0007669"/>
    <property type="project" value="TreeGrafter"/>
</dbReference>
<dbReference type="AlphaFoldDB" id="A0A6P0HP95"/>
<keyword evidence="9" id="KW-1185">Reference proteome</keyword>
<dbReference type="SUPFAM" id="SSF53850">
    <property type="entry name" value="Periplasmic binding protein-like II"/>
    <property type="match status" value="1"/>
</dbReference>
<comment type="subcellular location">
    <subcellularLocation>
        <location evidence="1">Cell envelope</location>
    </subcellularLocation>
</comment>
<dbReference type="CDD" id="cd08501">
    <property type="entry name" value="PBP2_Lpqw"/>
    <property type="match status" value="1"/>
</dbReference>
<evidence type="ECO:0000313" key="9">
    <source>
        <dbReference type="Proteomes" id="UP000468687"/>
    </source>
</evidence>